<feature type="region of interest" description="Disordered" evidence="1">
    <location>
        <begin position="71"/>
        <end position="91"/>
    </location>
</feature>
<dbReference type="Proteomes" id="UP000280792">
    <property type="component" value="Unassembled WGS sequence"/>
</dbReference>
<organism evidence="2 3">
    <name type="scientific">Aestuariirhabdus litorea</name>
    <dbReference type="NCBI Taxonomy" id="2528527"/>
    <lineage>
        <taxon>Bacteria</taxon>
        <taxon>Pseudomonadati</taxon>
        <taxon>Pseudomonadota</taxon>
        <taxon>Gammaproteobacteria</taxon>
        <taxon>Oceanospirillales</taxon>
        <taxon>Aestuariirhabdaceae</taxon>
        <taxon>Aestuariirhabdus</taxon>
    </lineage>
</organism>
<dbReference type="Pfam" id="PF07023">
    <property type="entry name" value="DUF1315"/>
    <property type="match status" value="1"/>
</dbReference>
<evidence type="ECO:0000313" key="3">
    <source>
        <dbReference type="Proteomes" id="UP000280792"/>
    </source>
</evidence>
<gene>
    <name evidence="2" type="ORF">D0544_05875</name>
</gene>
<protein>
    <submittedName>
        <fullName evidence="2">DUF1315 family protein</fullName>
    </submittedName>
</protein>
<evidence type="ECO:0000256" key="1">
    <source>
        <dbReference type="SAM" id="MobiDB-lite"/>
    </source>
</evidence>
<dbReference type="AlphaFoldDB" id="A0A3P3VPT8"/>
<evidence type="ECO:0000313" key="2">
    <source>
        <dbReference type="EMBL" id="RRJ84630.1"/>
    </source>
</evidence>
<name>A0A3P3VPT8_9GAMM</name>
<reference evidence="2 3" key="1">
    <citation type="submission" date="2018-08" db="EMBL/GenBank/DDBJ databases">
        <authorList>
            <person name="Khan S.A."/>
        </authorList>
    </citation>
    <scope>NUCLEOTIDE SEQUENCE [LARGE SCALE GENOMIC DNA]</scope>
    <source>
        <strain evidence="2 3">GTF-13</strain>
    </source>
</reference>
<proteinExistence type="predicted"/>
<dbReference type="RefSeq" id="WP_125015060.1">
    <property type="nucleotide sequence ID" value="NZ_QWEZ01000001.1"/>
</dbReference>
<reference evidence="2 3" key="2">
    <citation type="submission" date="2018-12" db="EMBL/GenBank/DDBJ databases">
        <title>Simiduia agarivorans gen. nov., sp. nov., a marine, agarolytic bacterium isolated from shallow coastal water from Keelung, Taiwan.</title>
        <authorList>
            <person name="Shieh W.Y."/>
        </authorList>
    </citation>
    <scope>NUCLEOTIDE SEQUENCE [LARGE SCALE GENOMIC DNA]</scope>
    <source>
        <strain evidence="2 3">GTF-13</strain>
    </source>
</reference>
<keyword evidence="3" id="KW-1185">Reference proteome</keyword>
<dbReference type="EMBL" id="QWEZ01000001">
    <property type="protein sequence ID" value="RRJ84630.1"/>
    <property type="molecule type" value="Genomic_DNA"/>
</dbReference>
<sequence length="91" mass="10567">MSFEGMSFKELLANITPEIYRNLRSAVELGKWPDGRRLTPEQRQHCMQAMIAWEQLNLPEEERSGYMEQQCKSQSGQNDAAEIQALNLTRH</sequence>
<accession>A0A3P3VPT8</accession>
<dbReference type="InterPro" id="IPR009749">
    <property type="entry name" value="DUF1315"/>
</dbReference>
<comment type="caution">
    <text evidence="2">The sequence shown here is derived from an EMBL/GenBank/DDBJ whole genome shotgun (WGS) entry which is preliminary data.</text>
</comment>